<dbReference type="GO" id="GO:0016020">
    <property type="term" value="C:membrane"/>
    <property type="evidence" value="ECO:0007669"/>
    <property type="project" value="UniProtKB-SubCell"/>
</dbReference>
<dbReference type="RefSeq" id="WP_115403050.1">
    <property type="nucleotide sequence ID" value="NZ_QPKV01000004.1"/>
</dbReference>
<feature type="transmembrane region" description="Helical" evidence="5">
    <location>
        <begin position="95"/>
        <end position="115"/>
    </location>
</feature>
<dbReference type="AlphaFoldDB" id="A0A369PUI9"/>
<keyword evidence="2 5" id="KW-0812">Transmembrane</keyword>
<name>A0A369PUI9_9SPHI</name>
<evidence type="ECO:0000256" key="3">
    <source>
        <dbReference type="ARBA" id="ARBA00022989"/>
    </source>
</evidence>
<feature type="transmembrane region" description="Helical" evidence="5">
    <location>
        <begin position="7"/>
        <end position="27"/>
    </location>
</feature>
<evidence type="ECO:0000256" key="4">
    <source>
        <dbReference type="ARBA" id="ARBA00023136"/>
    </source>
</evidence>
<protein>
    <submittedName>
        <fullName evidence="6">DoxX family protein</fullName>
    </submittedName>
</protein>
<comment type="caution">
    <text evidence="6">The sequence shown here is derived from an EMBL/GenBank/DDBJ whole genome shotgun (WGS) entry which is preliminary data.</text>
</comment>
<evidence type="ECO:0000256" key="2">
    <source>
        <dbReference type="ARBA" id="ARBA00022692"/>
    </source>
</evidence>
<keyword evidence="7" id="KW-1185">Reference proteome</keyword>
<evidence type="ECO:0000256" key="1">
    <source>
        <dbReference type="ARBA" id="ARBA00004141"/>
    </source>
</evidence>
<dbReference type="InterPro" id="IPR032808">
    <property type="entry name" value="DoxX"/>
</dbReference>
<evidence type="ECO:0000256" key="5">
    <source>
        <dbReference type="SAM" id="Phobius"/>
    </source>
</evidence>
<proteinExistence type="predicted"/>
<evidence type="ECO:0000313" key="7">
    <source>
        <dbReference type="Proteomes" id="UP000253961"/>
    </source>
</evidence>
<gene>
    <name evidence="6" type="ORF">DU508_12000</name>
</gene>
<keyword evidence="3 5" id="KW-1133">Transmembrane helix</keyword>
<comment type="subcellular location">
    <subcellularLocation>
        <location evidence="1">Membrane</location>
        <topology evidence="1">Multi-pass membrane protein</topology>
    </subcellularLocation>
</comment>
<dbReference type="OrthoDB" id="7960583at2"/>
<dbReference type="Proteomes" id="UP000253961">
    <property type="component" value="Unassembled WGS sequence"/>
</dbReference>
<evidence type="ECO:0000313" key="6">
    <source>
        <dbReference type="EMBL" id="RDC56321.1"/>
    </source>
</evidence>
<feature type="transmembrane region" description="Helical" evidence="5">
    <location>
        <begin position="47"/>
        <end position="65"/>
    </location>
</feature>
<keyword evidence="4 5" id="KW-0472">Membrane</keyword>
<feature type="transmembrane region" description="Helical" evidence="5">
    <location>
        <begin position="72"/>
        <end position="89"/>
    </location>
</feature>
<organism evidence="6 7">
    <name type="scientific">Pedobacter chinensis</name>
    <dbReference type="NCBI Taxonomy" id="2282421"/>
    <lineage>
        <taxon>Bacteria</taxon>
        <taxon>Pseudomonadati</taxon>
        <taxon>Bacteroidota</taxon>
        <taxon>Sphingobacteriia</taxon>
        <taxon>Sphingobacteriales</taxon>
        <taxon>Sphingobacteriaceae</taxon>
        <taxon>Pedobacter</taxon>
    </lineage>
</organism>
<reference evidence="6 7" key="1">
    <citation type="submission" date="2018-07" db="EMBL/GenBank/DDBJ databases">
        <title>Pedobacter sp. nov., isolated from soil.</title>
        <authorList>
            <person name="Zhou L.Y."/>
            <person name="Du Z.J."/>
        </authorList>
    </citation>
    <scope>NUCLEOTIDE SEQUENCE [LARGE SCALE GENOMIC DNA]</scope>
    <source>
        <strain evidence="6 7">JDX94</strain>
    </source>
</reference>
<dbReference type="EMBL" id="QPKV01000004">
    <property type="protein sequence ID" value="RDC56321.1"/>
    <property type="molecule type" value="Genomic_DNA"/>
</dbReference>
<dbReference type="Pfam" id="PF13564">
    <property type="entry name" value="DoxX_2"/>
    <property type="match status" value="1"/>
</dbReference>
<sequence length="117" mass="13090">MKYQKIIYWIATGLFSIWMLTNAFAYLTSEEAKRICMHFGFPDYFRIELAIAKISGTTILLLPMIKGRLKEWAYAGFVITVISGFIAHLSSSNSLLSSSSAIIALAILLTSYLLITI</sequence>
<accession>A0A369PUI9</accession>